<name>A0A6A2YJT3_HIBSY</name>
<proteinExistence type="predicted"/>
<organism evidence="2 3">
    <name type="scientific">Hibiscus syriacus</name>
    <name type="common">Rose of Sharon</name>
    <dbReference type="NCBI Taxonomy" id="106335"/>
    <lineage>
        <taxon>Eukaryota</taxon>
        <taxon>Viridiplantae</taxon>
        <taxon>Streptophyta</taxon>
        <taxon>Embryophyta</taxon>
        <taxon>Tracheophyta</taxon>
        <taxon>Spermatophyta</taxon>
        <taxon>Magnoliopsida</taxon>
        <taxon>eudicotyledons</taxon>
        <taxon>Gunneridae</taxon>
        <taxon>Pentapetalae</taxon>
        <taxon>rosids</taxon>
        <taxon>malvids</taxon>
        <taxon>Malvales</taxon>
        <taxon>Malvaceae</taxon>
        <taxon>Malvoideae</taxon>
        <taxon>Hibiscus</taxon>
    </lineage>
</organism>
<protein>
    <submittedName>
        <fullName evidence="2">Uncharacterized protein</fullName>
    </submittedName>
</protein>
<dbReference type="EMBL" id="VEPZ02001330">
    <property type="protein sequence ID" value="KAE8679619.1"/>
    <property type="molecule type" value="Genomic_DNA"/>
</dbReference>
<keyword evidence="3" id="KW-1185">Reference proteome</keyword>
<evidence type="ECO:0000313" key="3">
    <source>
        <dbReference type="Proteomes" id="UP000436088"/>
    </source>
</evidence>
<gene>
    <name evidence="2" type="ORF">F3Y22_tig00111398pilonHSYRG00225</name>
</gene>
<feature type="region of interest" description="Disordered" evidence="1">
    <location>
        <begin position="50"/>
        <end position="73"/>
    </location>
</feature>
<dbReference type="Proteomes" id="UP000436088">
    <property type="component" value="Unassembled WGS sequence"/>
</dbReference>
<accession>A0A6A2YJT3</accession>
<dbReference type="AlphaFoldDB" id="A0A6A2YJT3"/>
<evidence type="ECO:0000256" key="1">
    <source>
        <dbReference type="SAM" id="MobiDB-lite"/>
    </source>
</evidence>
<feature type="compositionally biased region" description="Basic and acidic residues" evidence="1">
    <location>
        <begin position="15"/>
        <end position="24"/>
    </location>
</feature>
<reference evidence="2" key="1">
    <citation type="submission" date="2019-09" db="EMBL/GenBank/DDBJ databases">
        <title>Draft genome information of white flower Hibiscus syriacus.</title>
        <authorList>
            <person name="Kim Y.-M."/>
        </authorList>
    </citation>
    <scope>NUCLEOTIDE SEQUENCE [LARGE SCALE GENOMIC DNA]</scope>
    <source>
        <strain evidence="2">YM2019G1</strain>
    </source>
</reference>
<feature type="region of interest" description="Disordered" evidence="1">
    <location>
        <begin position="1"/>
        <end position="24"/>
    </location>
</feature>
<comment type="caution">
    <text evidence="2">The sequence shown here is derived from an EMBL/GenBank/DDBJ whole genome shotgun (WGS) entry which is preliminary data.</text>
</comment>
<evidence type="ECO:0000313" key="2">
    <source>
        <dbReference type="EMBL" id="KAE8679619.1"/>
    </source>
</evidence>
<sequence>MNVALVEESNLESSRLGEKQRGKIGEGGGMQVGFLGFLLDAGNKMGNVLSSPPSRNEKGKHANMNLTNPPSRNEKAKWSMKINLPHNNLKELQEKNLRRHKAINTCKNELSLFNFIKNSLIGRGNGEERVISKPKDDDSDPTVKIHFKETEELEYWSLLDKLGQNEKKKKAANEFPTEEPTLTGLEFNINEVSEKFIEKTKIKMTEQS</sequence>